<name>A0ACB5TAC8_AMBMO</name>
<evidence type="ECO:0000313" key="2">
    <source>
        <dbReference type="Proteomes" id="UP001165064"/>
    </source>
</evidence>
<protein>
    <submittedName>
        <fullName evidence="1">Unnamed protein product</fullName>
    </submittedName>
</protein>
<dbReference type="Proteomes" id="UP001165064">
    <property type="component" value="Unassembled WGS sequence"/>
</dbReference>
<evidence type="ECO:0000313" key="1">
    <source>
        <dbReference type="EMBL" id="GME84632.1"/>
    </source>
</evidence>
<sequence length="324" mass="37005">MTDIHNQPHFQKIDNPKARSFKGNEFPIAYILERSQDTNSDSILELLKSKAKSGFFTDALRKNGAILLRNLGTTNPEVISKYIKAIGEYSNLKLFDQNGTLAQRHDITDVLTTANEGPPSNTLYQHNEFSRFTDYPTTLFFVCTKYEQGKTKGGNTPIVHGGELFEKLKAADLKKLDELARRGVYFKQVWNLNSDNNTSWRDKYTFGRNIVGYDEKGETFWKVEGLENQKLEAEKIVKDKVSPLFEWDSDDNLVVHQHTKAIKSYEGKYPVVFSSLPTFYASIARTSRLAGRTDLIRYGDSDTEYIPNDFLDLILDTSIEIHFG</sequence>
<keyword evidence="2" id="KW-1185">Reference proteome</keyword>
<dbReference type="EMBL" id="BSXS01005638">
    <property type="protein sequence ID" value="GME84632.1"/>
    <property type="molecule type" value="Genomic_DNA"/>
</dbReference>
<organism evidence="1 2">
    <name type="scientific">Ambrosiozyma monospora</name>
    <name type="common">Yeast</name>
    <name type="synonym">Endomycopsis monosporus</name>
    <dbReference type="NCBI Taxonomy" id="43982"/>
    <lineage>
        <taxon>Eukaryota</taxon>
        <taxon>Fungi</taxon>
        <taxon>Dikarya</taxon>
        <taxon>Ascomycota</taxon>
        <taxon>Saccharomycotina</taxon>
        <taxon>Pichiomycetes</taxon>
        <taxon>Pichiales</taxon>
        <taxon>Pichiaceae</taxon>
        <taxon>Ambrosiozyma</taxon>
    </lineage>
</organism>
<comment type="caution">
    <text evidence="1">The sequence shown here is derived from an EMBL/GenBank/DDBJ whole genome shotgun (WGS) entry which is preliminary data.</text>
</comment>
<gene>
    <name evidence="1" type="ORF">Amon02_000697900</name>
</gene>
<proteinExistence type="predicted"/>
<reference evidence="1" key="1">
    <citation type="submission" date="2023-04" db="EMBL/GenBank/DDBJ databases">
        <title>Ambrosiozyma monospora NBRC 10751.</title>
        <authorList>
            <person name="Ichikawa N."/>
            <person name="Sato H."/>
            <person name="Tonouchi N."/>
        </authorList>
    </citation>
    <scope>NUCLEOTIDE SEQUENCE</scope>
    <source>
        <strain evidence="1">NBRC 10751</strain>
    </source>
</reference>
<accession>A0ACB5TAC8</accession>